<dbReference type="GO" id="GO:0015074">
    <property type="term" value="P:DNA integration"/>
    <property type="evidence" value="ECO:0007669"/>
    <property type="project" value="InterPro"/>
</dbReference>
<dbReference type="PANTHER" id="PTHR47331">
    <property type="entry name" value="PHD-TYPE DOMAIN-CONTAINING PROTEIN"/>
    <property type="match status" value="1"/>
</dbReference>
<dbReference type="InterPro" id="IPR036397">
    <property type="entry name" value="RNaseH_sf"/>
</dbReference>
<dbReference type="InterPro" id="IPR043128">
    <property type="entry name" value="Rev_trsase/Diguanyl_cyclase"/>
</dbReference>
<dbReference type="PROSITE" id="PS50175">
    <property type="entry name" value="ASP_PROT_RETROV"/>
    <property type="match status" value="1"/>
</dbReference>
<dbReference type="Gene3D" id="3.10.10.10">
    <property type="entry name" value="HIV Type 1 Reverse Transcriptase, subunit A, domain 1"/>
    <property type="match status" value="1"/>
</dbReference>
<dbReference type="PaxDb" id="67767-A0A0J7K9X4"/>
<keyword evidence="6" id="KW-1185">Reference proteome</keyword>
<dbReference type="InterPro" id="IPR005312">
    <property type="entry name" value="DUF1759"/>
</dbReference>
<feature type="compositionally biased region" description="Low complexity" evidence="2">
    <location>
        <begin position="237"/>
        <end position="248"/>
    </location>
</feature>
<dbReference type="InterPro" id="IPR000477">
    <property type="entry name" value="RT_dom"/>
</dbReference>
<evidence type="ECO:0000259" key="3">
    <source>
        <dbReference type="PROSITE" id="PS50175"/>
    </source>
</evidence>
<feature type="non-terminal residue" evidence="5">
    <location>
        <position position="1563"/>
    </location>
</feature>
<protein>
    <submittedName>
        <fullName evidence="5">Uncharacterized protein</fullName>
    </submittedName>
</protein>
<proteinExistence type="predicted"/>
<dbReference type="GO" id="GO:0004190">
    <property type="term" value="F:aspartic-type endopeptidase activity"/>
    <property type="evidence" value="ECO:0007669"/>
    <property type="project" value="InterPro"/>
</dbReference>
<dbReference type="EMBL" id="LBMM01010986">
    <property type="protein sequence ID" value="KMQ87097.1"/>
    <property type="molecule type" value="Genomic_DNA"/>
</dbReference>
<feature type="domain" description="Integrase catalytic" evidence="4">
    <location>
        <begin position="1311"/>
        <end position="1503"/>
    </location>
</feature>
<dbReference type="Gene3D" id="1.10.340.70">
    <property type="match status" value="1"/>
</dbReference>
<dbReference type="Proteomes" id="UP000036403">
    <property type="component" value="Unassembled WGS sequence"/>
</dbReference>
<dbReference type="Gene3D" id="3.30.420.10">
    <property type="entry name" value="Ribonuclease H-like superfamily/Ribonuclease H"/>
    <property type="match status" value="1"/>
</dbReference>
<evidence type="ECO:0000256" key="1">
    <source>
        <dbReference type="ARBA" id="ARBA00022801"/>
    </source>
</evidence>
<evidence type="ECO:0000313" key="6">
    <source>
        <dbReference type="Proteomes" id="UP000036403"/>
    </source>
</evidence>
<dbReference type="InterPro" id="IPR040676">
    <property type="entry name" value="DUF5641"/>
</dbReference>
<accession>A0A0J7K9X4</accession>
<dbReference type="InterPro" id="IPR043502">
    <property type="entry name" value="DNA/RNA_pol_sf"/>
</dbReference>
<dbReference type="Pfam" id="PF05380">
    <property type="entry name" value="Peptidase_A17"/>
    <property type="match status" value="2"/>
</dbReference>
<evidence type="ECO:0000256" key="2">
    <source>
        <dbReference type="SAM" id="MobiDB-lite"/>
    </source>
</evidence>
<organism evidence="5 6">
    <name type="scientific">Lasius niger</name>
    <name type="common">Black garden ant</name>
    <dbReference type="NCBI Taxonomy" id="67767"/>
    <lineage>
        <taxon>Eukaryota</taxon>
        <taxon>Metazoa</taxon>
        <taxon>Ecdysozoa</taxon>
        <taxon>Arthropoda</taxon>
        <taxon>Hexapoda</taxon>
        <taxon>Insecta</taxon>
        <taxon>Pterygota</taxon>
        <taxon>Neoptera</taxon>
        <taxon>Endopterygota</taxon>
        <taxon>Hymenoptera</taxon>
        <taxon>Apocrita</taxon>
        <taxon>Aculeata</taxon>
        <taxon>Formicoidea</taxon>
        <taxon>Formicidae</taxon>
        <taxon>Formicinae</taxon>
        <taxon>Lasius</taxon>
        <taxon>Lasius</taxon>
    </lineage>
</organism>
<dbReference type="GO" id="GO:0003676">
    <property type="term" value="F:nucleic acid binding"/>
    <property type="evidence" value="ECO:0007669"/>
    <property type="project" value="InterPro"/>
</dbReference>
<dbReference type="InterPro" id="IPR001995">
    <property type="entry name" value="Peptidase_A2_cat"/>
</dbReference>
<dbReference type="STRING" id="67767.A0A0J7K9X4"/>
<dbReference type="SUPFAM" id="SSF56672">
    <property type="entry name" value="DNA/RNA polymerases"/>
    <property type="match status" value="1"/>
</dbReference>
<evidence type="ECO:0000259" key="4">
    <source>
        <dbReference type="PROSITE" id="PS50994"/>
    </source>
</evidence>
<dbReference type="Gene3D" id="3.30.70.270">
    <property type="match status" value="1"/>
</dbReference>
<dbReference type="GO" id="GO:0006508">
    <property type="term" value="P:proteolysis"/>
    <property type="evidence" value="ECO:0007669"/>
    <property type="project" value="InterPro"/>
</dbReference>
<feature type="domain" description="Peptidase A2" evidence="3">
    <location>
        <begin position="375"/>
        <end position="454"/>
    </location>
</feature>
<dbReference type="Pfam" id="PF18701">
    <property type="entry name" value="DUF5641"/>
    <property type="match status" value="1"/>
</dbReference>
<name>A0A0J7K9X4_LASNI</name>
<dbReference type="InterPro" id="IPR041588">
    <property type="entry name" value="Integrase_H2C2"/>
</dbReference>
<sequence>MGNEVKEVLLAQSELYTRLARFYENLKKTGSDKITLGVAEARLHALEQCWVKFDSRHEKLLVHQATHAGDEYFKLDTYSLAEESYLIQKGQFLDLIRELKVKASVESDKNYEKAWSTLRDYYENKRFLVRSYLANFLALQKMKSESAVELRKILHNIKTTVSSLETIGRPVTSNEDLFVHLAIELLDARSRREWESSISATTEPPSYASLALFLDRRLHTLESMLLVKVDTAVGKAGSSNGNSSNGRSTRSHHARKQETKSENTRGRCTLCQADHFIMFCEEYKKKAAAERKQHVSDNNLCANCLGRHKIAECTSKKSCTVCNSRHHTSLHDAFRESEVHQTSHVTQRPSARQAVVLLATARVRVADRHGVWHITRALIDQGSESSIISERLAQRLKLTRYTASVAIFGVGGQKTGVSKGRVSLAFQPRTGGKSMTASALVLPKLTVYAGGLDDRASSWPHLADLVLADPDFGAADPIDVLLGADVYATILGQGLRKGGPRDPMAQQTTLGWILSGAVGESVTAHHVSSLQCRTEEDLGTLVRRFWETDEIQPAAKPFSKADLECEEHFRRTHARAADGRYIVRLPTVEPIPDLSGTRRTACRVLKHMERKFELDATFRTMYTEFMLQYEELGHMIRVPLTSQDSLQRTCYLPHHGVLRDTSASTKLRVVFNGSSNVPSGDNLNKFLKIGPNLLPALADILLQWRQHRYVFATDIEKMYRQITVHPEDRSLQKIIWRENPSEETSEFLLNTVTYGLSCAPYLAIRTLRQLADDEGQDLPQGADVLRKDVYMDDILTGAATLTEAIKIQHQLVQICTAGGFPLKKWSANHSALLAELPAENCLQREPRGWQPGESHTTLGLHWQPSDDLFTFSTRHIELETVSKRAVLSLTAKLFDPLGWLSPSTVLAKIYIQSTWLLGTLRIPRWLGVGPDASRLEIHGFADASVRAYAAVVYLRAERNGKFEVRLATAKTKVAPLKQISLPRLELAAATLLTRVVAHLRSIIGLTTVPLHLWSDSTVALGWIRRHPVSWTTYVANRVSEIQTTLPDAVWHHVPGRENPADCASRRLSPSELVDHPLWWTGPPWLCEEAGPWAVFGEDDIENELPEQRVRAHAAALVDENDSEPALLLRYSSLQRLCRITAWCRRWLRGRGIERAVKSDGPTLGAPEIDAARLEWIKIVQAKHYKEEVNNLKKQRTLPTRHSLAKLTPYLDEAGILRVGGRLRHARLAADVTHPIILPSASRLTQLIIDEHHRRTLHGGTQLTLCAIRQEYWIPRGRALVKGFIHHCLACLRWRAATPQPLMGDLPAQRVTPSRPFLNTGVDYAGPVWLRSSKGRGHKATKAFITVFVCLSSRAVHLDVASDYSADAFLAALRRFVARRGLCRALYSDCGTNFIGADSQLRALFSSASREGQRIATHVAEERIRWHFNPPAAPHFGGIWEAAVKSMKFHLRRVIGDATLTYEEMATLLSQIEACLNSRPLQALSDDPEDIAALTPGHLLIGSALTAVPEPSLAEEKTTRLSRWQMLLQMRDHFWLRWAREYLNTLAHRPKWSKVSEQVGVGRL</sequence>
<comment type="caution">
    <text evidence="5">The sequence shown here is derived from an EMBL/GenBank/DDBJ whole genome shotgun (WGS) entry which is preliminary data.</text>
</comment>
<dbReference type="CDD" id="cd00303">
    <property type="entry name" value="retropepsin_like"/>
    <property type="match status" value="1"/>
</dbReference>
<dbReference type="OrthoDB" id="7700894at2759"/>
<gene>
    <name evidence="5" type="ORF">RF55_13716</name>
</gene>
<dbReference type="Gene3D" id="2.40.70.10">
    <property type="entry name" value="Acid Proteases"/>
    <property type="match status" value="1"/>
</dbReference>
<dbReference type="Pfam" id="PF00078">
    <property type="entry name" value="RVT_1"/>
    <property type="match status" value="1"/>
</dbReference>
<dbReference type="GO" id="GO:0042575">
    <property type="term" value="C:DNA polymerase complex"/>
    <property type="evidence" value="ECO:0007669"/>
    <property type="project" value="UniProtKB-ARBA"/>
</dbReference>
<dbReference type="SUPFAM" id="SSF53098">
    <property type="entry name" value="Ribonuclease H-like"/>
    <property type="match status" value="1"/>
</dbReference>
<dbReference type="Pfam" id="PF17921">
    <property type="entry name" value="Integrase_H2C2"/>
    <property type="match status" value="1"/>
</dbReference>
<dbReference type="InterPro" id="IPR021109">
    <property type="entry name" value="Peptidase_aspartic_dom_sf"/>
</dbReference>
<dbReference type="GO" id="GO:0071897">
    <property type="term" value="P:DNA biosynthetic process"/>
    <property type="evidence" value="ECO:0007669"/>
    <property type="project" value="UniProtKB-ARBA"/>
</dbReference>
<dbReference type="PANTHER" id="PTHR47331:SF1">
    <property type="entry name" value="GAG-LIKE PROTEIN"/>
    <property type="match status" value="1"/>
</dbReference>
<dbReference type="Pfam" id="PF03564">
    <property type="entry name" value="DUF1759"/>
    <property type="match status" value="1"/>
</dbReference>
<feature type="region of interest" description="Disordered" evidence="2">
    <location>
        <begin position="235"/>
        <end position="264"/>
    </location>
</feature>
<reference evidence="5 6" key="1">
    <citation type="submission" date="2015-04" db="EMBL/GenBank/DDBJ databases">
        <title>Lasius niger genome sequencing.</title>
        <authorList>
            <person name="Konorov E.A."/>
            <person name="Nikitin M.A."/>
            <person name="Kirill M.V."/>
            <person name="Chang P."/>
        </authorList>
    </citation>
    <scope>NUCLEOTIDE SEQUENCE [LARGE SCALE GENOMIC DNA]</scope>
    <source>
        <tissue evidence="5">Whole</tissue>
    </source>
</reference>
<dbReference type="InterPro" id="IPR001584">
    <property type="entry name" value="Integrase_cat-core"/>
</dbReference>
<keyword evidence="1" id="KW-0378">Hydrolase</keyword>
<dbReference type="InterPro" id="IPR008042">
    <property type="entry name" value="Retrotrans_Pao"/>
</dbReference>
<evidence type="ECO:0000313" key="5">
    <source>
        <dbReference type="EMBL" id="KMQ87097.1"/>
    </source>
</evidence>
<dbReference type="InterPro" id="IPR012337">
    <property type="entry name" value="RNaseH-like_sf"/>
</dbReference>
<dbReference type="PROSITE" id="PS50994">
    <property type="entry name" value="INTEGRASE"/>
    <property type="match status" value="1"/>
</dbReference>